<evidence type="ECO:0000313" key="5">
    <source>
        <dbReference type="Proteomes" id="UP000831437"/>
    </source>
</evidence>
<dbReference type="InterPro" id="IPR008686">
    <property type="entry name" value="RNA_pol_mitovir"/>
</dbReference>
<evidence type="ECO:0000256" key="2">
    <source>
        <dbReference type="ARBA" id="ARBA00022679"/>
    </source>
</evidence>
<organism evidence="4 5">
    <name type="scientific">Ophiostoma mitovirus 7</name>
    <dbReference type="NCBI Taxonomy" id="1387984"/>
    <lineage>
        <taxon>Viruses</taxon>
        <taxon>Riboviria</taxon>
        <taxon>Orthornavirae</taxon>
        <taxon>Lenarviricota</taxon>
        <taxon>Howeltoviricetes</taxon>
        <taxon>Cryppavirales</taxon>
        <taxon>Mitoviridae</taxon>
        <taxon>Kvaramitovirus</taxon>
        <taxon>Kvaramitovirus opno7</taxon>
    </lineage>
</organism>
<name>A0ABM5NPB4_9VIRU</name>
<accession>A0ABM5NPB4</accession>
<dbReference type="RefSeq" id="YP_010799133.1">
    <property type="nucleotide sequence ID" value="NC_076561.1"/>
</dbReference>
<dbReference type="SUPFAM" id="SSF56672">
    <property type="entry name" value="DNA/RNA polymerases"/>
    <property type="match status" value="1"/>
</dbReference>
<dbReference type="GeneID" id="80537433"/>
<keyword evidence="1 4" id="KW-0696">RNA-directed RNA polymerase</keyword>
<keyword evidence="5" id="KW-1185">Reference proteome</keyword>
<evidence type="ECO:0000256" key="3">
    <source>
        <dbReference type="ARBA" id="ARBA00022695"/>
    </source>
</evidence>
<dbReference type="GO" id="GO:0003968">
    <property type="term" value="F:RNA-directed RNA polymerase activity"/>
    <property type="evidence" value="ECO:0007669"/>
    <property type="project" value="UniProtKB-KW"/>
</dbReference>
<dbReference type="Pfam" id="PF05919">
    <property type="entry name" value="Mitovir_RNA_pol"/>
    <property type="match status" value="1"/>
</dbReference>
<reference evidence="4 5" key="1">
    <citation type="journal article" date="2013" name="Virol. J.">
        <title>Two novel mitoviruses from a Canadian isolate of the Dutch elm pathogen Ophiostoma novo-ulmi (93-1224).</title>
        <authorList>
            <person name="Hintz W.E."/>
            <person name="Carneiro J.S."/>
            <person name="Kassatenko I."/>
            <person name="Varga A."/>
            <person name="James D."/>
        </authorList>
    </citation>
    <scope>NUCLEOTIDE SEQUENCE [LARGE SCALE GENOMIC DNA]</scope>
    <source>
        <strain evidence="4 5">93-1224</strain>
    </source>
</reference>
<keyword evidence="2" id="KW-0808">Transferase</keyword>
<protein>
    <submittedName>
        <fullName evidence="4">RNA-dependent RNA polymerase</fullName>
    </submittedName>
</protein>
<sequence length="720" mass="83005">MKFNSPNKDLSKFSHFNIYRTAILNLFTQLNYITNNKYKVSDNLLNNFFVELNYLTIYMLEDRFKKTEGKKKSSDNNINLSADLSKFLNVDKSSKADNKKQLEINLNDVIKFYKSLEQIVINPNFSSDIEDFSLGKFKNNAEVLHANLPILLLDIRKIENREEKELLQNILWSIISIYRQFKVKTKANLNTITDGYSGLDFYSLTAIDYSQAEITEWLNTLDFKDLKPKLYMYSGNASSPNSGPSAKNLLKDVAGVLNDSKLMNSIKSMSSYFQGGKELLDIINSVSLNIELDKEFCKDAIHSRLVHFTAPGGKSRLICVVDWLTQSVLSRIHYTLFDLLSKMESDFTFDHKSALNFYEDKYPEYISIDLSAATDRMPKYLQKQIIEAIFNKLNMNGTEIANNRYNILDRSYSTDKISKGTLSVKYTVGQGMGCFSSWPIMAIMHHYIVNHLCGIPMSEYRLIGDDLLLRIGGDFYKDYLKHMSNIGVSVNQDKTVISSRYDEHHTDHHVEIARTYIINGIRLNPIQWGTIFAFKDNKISFEALIYANKELFNISMTITLAKFFLISDNKQDWHLFLYFCFKLFNSSFFEYLDKLSKLQEIPKWVTPENFKRIQHITDNSKNELVNYLKINNKFTDTLKSQCVVRTEKELTAVHDLGNQFGILALGDDRIAITASMIRDRLLSAEVITYTGYSQGAPPVTKREKRLISDICKYHSISTCN</sequence>
<evidence type="ECO:0000256" key="1">
    <source>
        <dbReference type="ARBA" id="ARBA00022484"/>
    </source>
</evidence>
<dbReference type="InterPro" id="IPR043502">
    <property type="entry name" value="DNA/RNA_pol_sf"/>
</dbReference>
<keyword evidence="3" id="KW-0548">Nucleotidyltransferase</keyword>
<evidence type="ECO:0000313" key="4">
    <source>
        <dbReference type="EMBL" id="AGT55877.1"/>
    </source>
</evidence>
<dbReference type="EMBL" id="KF031943">
    <property type="protein sequence ID" value="AGT55877.1"/>
    <property type="molecule type" value="Genomic_RNA"/>
</dbReference>
<proteinExistence type="predicted"/>
<dbReference type="Proteomes" id="UP000831437">
    <property type="component" value="Segment"/>
</dbReference>